<dbReference type="EMBL" id="KL367529">
    <property type="protein sequence ID" value="KFD66016.1"/>
    <property type="molecule type" value="Genomic_DNA"/>
</dbReference>
<feature type="non-terminal residue" evidence="6">
    <location>
        <position position="2099"/>
    </location>
</feature>
<evidence type="ECO:0000256" key="3">
    <source>
        <dbReference type="ARBA" id="ARBA00023242"/>
    </source>
</evidence>
<evidence type="ECO:0000256" key="2">
    <source>
        <dbReference type="ARBA" id="ARBA00006705"/>
    </source>
</evidence>
<sequence>MSRTGSESYQERRLKPIYEFLDSGNFRRALQESERLLKKQPDFLVAKALKSLSFIRLGRVEEADPLLSEVCGSDNIDHLTIQALTYCFREMGQPEKLVTLYQKVSKSQPNNEDFLSQLAISYGRIGEYKMQSLTAMQLYKLKPKQPLYYFWSVMCNVLQPELAGTVYLPLAAKMTEKFIKTNEGNVSSAQIQLYLYILERQERWNDLINFLDDDLCSKRPSLDDFAKVLRIKALTALQLHGEVLKVCQAQIRKQPGELFHWQHMTSAIMRLLKDDNNVKQSIISDVVVFVNEQVSASLTYPQNVKQSRTQQLSRLNIIGNLLDNGYVKPSELAALGLSEPSELMVLFFDMFGSRPCVLRDLIPFLPLISEEQREQFIERLRHSASDLPVRPIFGENLVITRNQEIALRHANLLHLCSALGYYNGLSVEHRQALIDQSLEHFAQMQPSPQEEFLNGDHAASSSYLLFACCQLWQLFVQNEDEQQLLKLASLLHEGLQYDKSNTVFRILLIKVYALLGSPCCLTAEFNALDAKYLIGDQISMFGFFRQYIQWTESCMKFYVSTVRDTTDCFLLSFKSGSFIKALEICRFRNDLRNAANHYFCRVDNVYYRLLVEFDNFDEIRNHLQGKLECSSIFQDDFEGAMMVDRRDFSVVPILADIKERSRIDDWNRHTFQQAVNRTHYRYWILRIFRALFKVQLKSSCSHDTRSEKLPQSQDGLPPSTNGSVTEPNSQSINASLDEAFNCLRILRALLNQWRDDGPQFHRQYTFYGSPPCYFGVYVAKCYIDLLLSVISACLLFLHKVGQVLMHNGEDNLSEENGALQSVHPELAIFPKEEELQKSLRAMFACHQLKDSSTGMFPYMQFVHVSMLLETLCLCLLMCSAVRSLTNSTRLDIVRKGKRKRACQSDIRLTDLFEQFDNFSSILVLASHSPEKLISDLQVMLEIDLSLLSTVKKDAPSVENDLNSKSKVVAKLRAGSEMVSLVKPEVFAFASNFDIAGLYRACSPEDIVPLYPSLVGAFFSQRSSDIRDQEKSCNLFDHLLQDPRVNAILLLFDVDFARLADELKRDSNVSKGVTSLAAQNLAAGLRFEMGTSDEKLYLVGAELLAARAFMKTLFSKPAVFTEVAQTGMMEARCRSFDPSDNLQLFDEYCAAVYLAGLHMSDLFPWEDLVETLLLYKNGAATVQRLVANEPSIYDVVVCTLIENANTSIETSPNDLFISENRERTLTYLCSMEPKRIYDVIERCAELRRFPGFVVRTALQYLPFHYCATFLSGNLLVKKSQSCAWFTHFVQVAQKPDSRYSNVIKNLSSVLFAQVENLIKEVEANGMMLLSHTQQATELFELICKLRCTAGLRFKDDEMRCLIRLACSRVEIGSAGASFISSGLMTLVVMSTLPIDLFLTLESTITSWIDWLVVSEDTFDQHLRQVRRSYSELLMLLALHLDSNYSAGIEELVQQVLDLSITVRASHMDRLRSILTDKVLNEMYIVERAAKVRVTPQLNADSEGFLAVYCVIELLGCRAFSKHQVTISDWIYDQLCECTVPLHGAIVKLIDTYVDSCFLPPHKLQVTRKPNVPIDEAKLINFFTQTALQPEHVVQQVLLCYYVLRCEYVYWTNLRGISLAGMKSNLYSEKVMDSIPLMYLINHVSRQSANYIPVLSAFDELVASQYAYLFINCLDIPLEQVCSSESEAAVLPVAEEIINIAKDSPGNPVQSLAMIKYLLRVPSGHLAELIPQIALYSRYLLDPDVPEELLVSYRKLWSKAERFFPRKLYCCTSGALYSGFNEIMGPFRGERFCHSHKDLCADPLLALRCDKRVFRCPVILEMALRILRCYLSASRLHMERQVASHLCSPALISKAPEELLAIERKQREIVCALMATVQTASAHILLEACMPLEGEEENGAMISVLPEVRSTVCSFLHRIFLATPDLMKVIHAQGYHPSLIPMTVRNIPSMHVCFCFIPEMLKKGSLKRKKFALALLAALCEQYTIPQARRTALIAFRVLATLASALPVSQLVNFFTDVIDSLLRIARVIPTYSMDVAKLFVIIARVCRALVPLDSLELLKIRTQNTTCSHEPDITKAVALFLKIHDALGDDLLRSALDSTC</sequence>
<proteinExistence type="inferred from homology"/>
<dbReference type="InterPro" id="IPR029321">
    <property type="entry name" value="INTS2"/>
</dbReference>
<dbReference type="InterPro" id="IPR026236">
    <property type="entry name" value="Int2_metazoa"/>
</dbReference>
<evidence type="ECO:0000313" key="6">
    <source>
        <dbReference type="EMBL" id="KFD66016.1"/>
    </source>
</evidence>
<dbReference type="InterPro" id="IPR019183">
    <property type="entry name" value="NAA25_NatB_aux_su"/>
</dbReference>
<dbReference type="Proteomes" id="UP000030758">
    <property type="component" value="Unassembled WGS sequence"/>
</dbReference>
<dbReference type="Gene3D" id="1.25.40.1040">
    <property type="match status" value="1"/>
</dbReference>
<dbReference type="PANTHER" id="PTHR28608">
    <property type="entry name" value="INTEGRATOR COMPLEX SUBUNIT 2"/>
    <property type="match status" value="1"/>
</dbReference>
<dbReference type="Pfam" id="PF14750">
    <property type="entry name" value="INTS2"/>
    <property type="match status" value="1"/>
</dbReference>
<feature type="compositionally biased region" description="Polar residues" evidence="5">
    <location>
        <begin position="709"/>
        <end position="728"/>
    </location>
</feature>
<evidence type="ECO:0000256" key="1">
    <source>
        <dbReference type="ARBA" id="ARBA00004123"/>
    </source>
</evidence>
<comment type="similarity">
    <text evidence="2">Belongs to the Integrator subunit 2 family.</text>
</comment>
<dbReference type="SUPFAM" id="SSF48452">
    <property type="entry name" value="TPR-like"/>
    <property type="match status" value="1"/>
</dbReference>
<feature type="region of interest" description="Disordered" evidence="5">
    <location>
        <begin position="703"/>
        <end position="728"/>
    </location>
</feature>
<reference evidence="6" key="1">
    <citation type="journal article" date="2014" name="Nat. Genet.">
        <title>Genome and transcriptome of the porcine whipworm Trichuris suis.</title>
        <authorList>
            <person name="Jex A.R."/>
            <person name="Nejsum P."/>
            <person name="Schwarz E.M."/>
            <person name="Hu L."/>
            <person name="Young N.D."/>
            <person name="Hall R.S."/>
            <person name="Korhonen P.K."/>
            <person name="Liao S."/>
            <person name="Thamsborg S."/>
            <person name="Xia J."/>
            <person name="Xu P."/>
            <person name="Wang S."/>
            <person name="Scheerlinck J.P."/>
            <person name="Hofmann A."/>
            <person name="Sternberg P.W."/>
            <person name="Wang J."/>
            <person name="Gasser R.B."/>
        </authorList>
    </citation>
    <scope>NUCLEOTIDE SEQUENCE [LARGE SCALE GENOMIC DNA]</scope>
    <source>
        <strain evidence="6">DCEP-RM93F</strain>
    </source>
</reference>
<dbReference type="Pfam" id="PF09797">
    <property type="entry name" value="NatB_MDM20"/>
    <property type="match status" value="1"/>
</dbReference>
<dbReference type="InterPro" id="IPR011990">
    <property type="entry name" value="TPR-like_helical_dom_sf"/>
</dbReference>
<keyword evidence="3" id="KW-0539">Nucleus</keyword>
<protein>
    <recommendedName>
        <fullName evidence="4">N-terminal acetyltransferase B complex subunit MDM20 homolog</fullName>
    </recommendedName>
</protein>
<accession>A0A085N970</accession>
<dbReference type="GO" id="GO:0032039">
    <property type="term" value="C:integrator complex"/>
    <property type="evidence" value="ECO:0007669"/>
    <property type="project" value="InterPro"/>
</dbReference>
<dbReference type="GO" id="GO:0034472">
    <property type="term" value="P:snRNA 3'-end processing"/>
    <property type="evidence" value="ECO:0007669"/>
    <property type="project" value="TreeGrafter"/>
</dbReference>
<evidence type="ECO:0000256" key="4">
    <source>
        <dbReference type="ARBA" id="ARBA00029872"/>
    </source>
</evidence>
<evidence type="ECO:0000256" key="5">
    <source>
        <dbReference type="SAM" id="MobiDB-lite"/>
    </source>
</evidence>
<gene>
    <name evidence="6" type="ORF">M514_21839</name>
</gene>
<dbReference type="PRINTS" id="PR02105">
    <property type="entry name" value="INTSUBUNIT2"/>
</dbReference>
<dbReference type="PANTHER" id="PTHR28608:SF1">
    <property type="entry name" value="INTEGRATOR COMPLEX SUBUNIT 2"/>
    <property type="match status" value="1"/>
</dbReference>
<comment type="subcellular location">
    <subcellularLocation>
        <location evidence="1">Nucleus</location>
    </subcellularLocation>
</comment>
<name>A0A085N970_9BILA</name>
<organism evidence="6">
    <name type="scientific">Trichuris suis</name>
    <name type="common">pig whipworm</name>
    <dbReference type="NCBI Taxonomy" id="68888"/>
    <lineage>
        <taxon>Eukaryota</taxon>
        <taxon>Metazoa</taxon>
        <taxon>Ecdysozoa</taxon>
        <taxon>Nematoda</taxon>
        <taxon>Enoplea</taxon>
        <taxon>Dorylaimia</taxon>
        <taxon>Trichinellida</taxon>
        <taxon>Trichuridae</taxon>
        <taxon>Trichuris</taxon>
    </lineage>
</organism>